<gene>
    <name evidence="1" type="ORF">KGF56_001258</name>
</gene>
<proteinExistence type="predicted"/>
<dbReference type="Gene3D" id="3.40.50.1820">
    <property type="entry name" value="alpha/beta hydrolase"/>
    <property type="match status" value="1"/>
</dbReference>
<dbReference type="InterPro" id="IPR013744">
    <property type="entry name" value="SidJ"/>
</dbReference>
<sequence length="306" mass="34165">MSLSAVPPQRGIVHTFGFNLTAFEFIKNPDSKDVCPNIVLFVGGLGNGLLNVPYLPRLAEVISDGGEWNLIQVLLGSAYNGWGVSSLQRDSRQIQKAIEYFKSEAGGKKQKIVIMGHSTGCQNAIHYLTKTMQEEAQQIQGAILQAPVSDQEALRNSGKSAKLEKLLEEVYDEYIAKGRENEILPEKYKKVLFNTPVTAYRFYSLACKRGDDDYFSSYLTESDFKETFGKVTKPLLVLYSGSDQFVPAHVDKKELLERWQNATPTQYWSKYSQIIPGATHELSDEGSDEGVIDTLTQAVKSFISEL</sequence>
<dbReference type="PANTHER" id="PTHR31591:SF1">
    <property type="entry name" value="UPF0613 PROTEIN PB24D3.06C"/>
    <property type="match status" value="1"/>
</dbReference>
<organism evidence="1 2">
    <name type="scientific">Candida oxycetoniae</name>
    <dbReference type="NCBI Taxonomy" id="497107"/>
    <lineage>
        <taxon>Eukaryota</taxon>
        <taxon>Fungi</taxon>
        <taxon>Dikarya</taxon>
        <taxon>Ascomycota</taxon>
        <taxon>Saccharomycotina</taxon>
        <taxon>Pichiomycetes</taxon>
        <taxon>Debaryomycetaceae</taxon>
        <taxon>Candida/Lodderomyces clade</taxon>
        <taxon>Candida</taxon>
    </lineage>
</organism>
<reference evidence="1" key="1">
    <citation type="journal article" date="2022" name="DNA Res.">
        <title>Genome analysis of five recently described species of the CUG-Ser clade uncovers Candida theae as a new hybrid lineage with pathogenic potential in the Candida parapsilosis species complex.</title>
        <authorList>
            <person name="Mixao V."/>
            <person name="Del Olmo V."/>
            <person name="Hegedusova E."/>
            <person name="Saus E."/>
            <person name="Pryszcz L."/>
            <person name="Cillingova A."/>
            <person name="Nosek J."/>
            <person name="Gabaldon T."/>
        </authorList>
    </citation>
    <scope>NUCLEOTIDE SEQUENCE</scope>
    <source>
        <strain evidence="1">CBS 10844</strain>
    </source>
</reference>
<evidence type="ECO:0000313" key="2">
    <source>
        <dbReference type="Proteomes" id="UP001202479"/>
    </source>
</evidence>
<dbReference type="GeneID" id="73378875"/>
<dbReference type="SUPFAM" id="SSF53474">
    <property type="entry name" value="alpha/beta-Hydrolases"/>
    <property type="match status" value="1"/>
</dbReference>
<dbReference type="Proteomes" id="UP001202479">
    <property type="component" value="Unassembled WGS sequence"/>
</dbReference>
<dbReference type="RefSeq" id="XP_049181784.1">
    <property type="nucleotide sequence ID" value="XM_049322362.1"/>
</dbReference>
<dbReference type="EMBL" id="JAHUZD010000026">
    <property type="protein sequence ID" value="KAI3406039.2"/>
    <property type="molecule type" value="Genomic_DNA"/>
</dbReference>
<accession>A0AAI9WZG6</accession>
<dbReference type="PANTHER" id="PTHR31591">
    <property type="entry name" value="UPF0613 PROTEIN PB24D3.06C"/>
    <property type="match status" value="1"/>
</dbReference>
<name>A0AAI9WZG6_9ASCO</name>
<evidence type="ECO:0000313" key="1">
    <source>
        <dbReference type="EMBL" id="KAI3406039.2"/>
    </source>
</evidence>
<dbReference type="InterPro" id="IPR029058">
    <property type="entry name" value="AB_hydrolase_fold"/>
</dbReference>
<protein>
    <recommendedName>
        <fullName evidence="3">DUF1749-domain-containing protein</fullName>
    </recommendedName>
</protein>
<dbReference type="Pfam" id="PF08538">
    <property type="entry name" value="DUF1749"/>
    <property type="match status" value="1"/>
</dbReference>
<evidence type="ECO:0008006" key="3">
    <source>
        <dbReference type="Google" id="ProtNLM"/>
    </source>
</evidence>
<comment type="caution">
    <text evidence="1">The sequence shown here is derived from an EMBL/GenBank/DDBJ whole genome shotgun (WGS) entry which is preliminary data.</text>
</comment>
<keyword evidence="2" id="KW-1185">Reference proteome</keyword>
<dbReference type="AlphaFoldDB" id="A0AAI9WZG6"/>